<feature type="transmembrane region" description="Helical" evidence="6">
    <location>
        <begin position="21"/>
        <end position="41"/>
    </location>
</feature>
<dbReference type="GO" id="GO:0003847">
    <property type="term" value="F:1-alkyl-2-acetylglycerophosphocholine esterase activity"/>
    <property type="evidence" value="ECO:0007669"/>
    <property type="project" value="UniProtKB-UniRule"/>
</dbReference>
<dbReference type="EMBL" id="JAFHKP010000035">
    <property type="protein sequence ID" value="KAG5467427.1"/>
    <property type="molecule type" value="Genomic_DNA"/>
</dbReference>
<keyword evidence="2 5" id="KW-0378">Hydrolase</keyword>
<dbReference type="Proteomes" id="UP000674179">
    <property type="component" value="Chromosome 35"/>
</dbReference>
<evidence type="ECO:0000256" key="1">
    <source>
        <dbReference type="ARBA" id="ARBA00013201"/>
    </source>
</evidence>
<dbReference type="PANTHER" id="PTHR10272:SF0">
    <property type="entry name" value="PLATELET-ACTIVATING FACTOR ACETYLHYDROLASE"/>
    <property type="match status" value="1"/>
</dbReference>
<evidence type="ECO:0000313" key="7">
    <source>
        <dbReference type="EMBL" id="KAG5467427.1"/>
    </source>
</evidence>
<evidence type="ECO:0000256" key="3">
    <source>
        <dbReference type="ARBA" id="ARBA00022963"/>
    </source>
</evidence>
<keyword evidence="3 5" id="KW-0442">Lipid degradation</keyword>
<dbReference type="GO" id="GO:0016042">
    <property type="term" value="P:lipid catabolic process"/>
    <property type="evidence" value="ECO:0007669"/>
    <property type="project" value="UniProtKB-KW"/>
</dbReference>
<dbReference type="FunFam" id="3.40.50.1820:FF:000584">
    <property type="entry name" value="1-alkyl-2-acetylglycerophosphocholine esterase"/>
    <property type="match status" value="1"/>
</dbReference>
<dbReference type="InterPro" id="IPR029058">
    <property type="entry name" value="AB_hydrolase_fold"/>
</dbReference>
<accession>A0A836FQV8</accession>
<dbReference type="EC" id="3.1.1.47" evidence="1 5"/>
<keyword evidence="8" id="KW-1185">Reference proteome</keyword>
<dbReference type="GeneID" id="94168356"/>
<dbReference type="InterPro" id="IPR016715">
    <property type="entry name" value="PAF_acetylhydro_eukaryote"/>
</dbReference>
<keyword evidence="6" id="KW-0472">Membrane</keyword>
<comment type="caution">
    <text evidence="7">The sequence shown here is derived from an EMBL/GenBank/DDBJ whole genome shotgun (WGS) entry which is preliminary data.</text>
</comment>
<evidence type="ECO:0000256" key="6">
    <source>
        <dbReference type="SAM" id="Phobius"/>
    </source>
</evidence>
<comment type="catalytic activity">
    <reaction evidence="5">
        <text>a 1-O-alkyl-2-acetyl-sn-glycero-3-phosphocholine + H2O = a 1-O-alkyl-sn-glycero-3-phosphocholine + acetate + H(+)</text>
        <dbReference type="Rhea" id="RHEA:17777"/>
        <dbReference type="ChEBI" id="CHEBI:15377"/>
        <dbReference type="ChEBI" id="CHEBI:15378"/>
        <dbReference type="ChEBI" id="CHEBI:30089"/>
        <dbReference type="ChEBI" id="CHEBI:30909"/>
        <dbReference type="ChEBI" id="CHEBI:36707"/>
        <dbReference type="EC" id="3.1.1.47"/>
    </reaction>
</comment>
<evidence type="ECO:0000313" key="8">
    <source>
        <dbReference type="Proteomes" id="UP000674179"/>
    </source>
</evidence>
<reference evidence="7 8" key="1">
    <citation type="submission" date="2021-02" db="EMBL/GenBank/DDBJ databases">
        <title>Leishmania (Mundinia) enrietti genome sequencing and assembly.</title>
        <authorList>
            <person name="Almutairi H."/>
            <person name="Gatherer D."/>
        </authorList>
    </citation>
    <scope>NUCLEOTIDE SEQUENCE [LARGE SCALE GENOMIC DNA]</scope>
    <source>
        <strain evidence="7">CUR178</strain>
    </source>
</reference>
<feature type="transmembrane region" description="Helical" evidence="6">
    <location>
        <begin position="47"/>
        <end position="72"/>
    </location>
</feature>
<sequence>MHRYTHSRRVMHPIFDYIFSIHYSPVILSVSLSCLALGFGVSWRTCLFITCVGALVTCIAFYVQPLLCFAPLGGSFNAGVREVQGERGAMQPPVTIVYPTISGAPRSGIGYVPFGEREYLVGLANYSKLPYILLKDMLLLRKKMRPAATPVSLFLRNGTPRPIVVFSHGLSGFPHLYSCLLMDLAVRGAVVVAMTHMDGSAAYCRDAGKEIRIPLNTRVGLTTEDREPQLEIRVRETLNTIKRIRSGELLLAMGYDASTVKRFVAMQPRVHLVGHSFGGATCLAAALEDAQETSEAHLRSVASAVVYDPWMVPLQKMMFYGKLTNTSQPCHFTTPSLQIFSEEWVRNREQYFFFQDVKAIIDAQPRTEEEAAFVAVADAKLKPANTSWYSIKDHCGTGHLTCTDVSLFSPVLYRAGYMKVSPRGSIVALASETLQFIEKISGSLPVDTKPSIKPQLSGELSS</sequence>
<keyword evidence="4 5" id="KW-0443">Lipid metabolism</keyword>
<dbReference type="RefSeq" id="XP_067688949.1">
    <property type="nucleotide sequence ID" value="XM_067832846.1"/>
</dbReference>
<keyword evidence="6" id="KW-0812">Transmembrane</keyword>
<gene>
    <name evidence="7" type="ORF">CUR178_01070</name>
</gene>
<dbReference type="KEGG" id="lenr:94168356"/>
<dbReference type="SUPFAM" id="SSF53474">
    <property type="entry name" value="alpha/beta-Hydrolases"/>
    <property type="match status" value="1"/>
</dbReference>
<name>A0A836FQV8_LEIEN</name>
<evidence type="ECO:0000256" key="5">
    <source>
        <dbReference type="PIRNR" id="PIRNR018169"/>
    </source>
</evidence>
<keyword evidence="6" id="KW-1133">Transmembrane helix</keyword>
<dbReference type="PROSITE" id="PS51257">
    <property type="entry name" value="PROKAR_LIPOPROTEIN"/>
    <property type="match status" value="1"/>
</dbReference>
<dbReference type="Gene3D" id="3.40.50.1820">
    <property type="entry name" value="alpha/beta hydrolase"/>
    <property type="match status" value="1"/>
</dbReference>
<dbReference type="OrthoDB" id="2363873at2759"/>
<dbReference type="Pfam" id="PF03403">
    <property type="entry name" value="PAF-AH_p_II"/>
    <property type="match status" value="1"/>
</dbReference>
<dbReference type="AlphaFoldDB" id="A0A836FQV8"/>
<organism evidence="7 8">
    <name type="scientific">Leishmania enriettii</name>
    <dbReference type="NCBI Taxonomy" id="5663"/>
    <lineage>
        <taxon>Eukaryota</taxon>
        <taxon>Discoba</taxon>
        <taxon>Euglenozoa</taxon>
        <taxon>Kinetoplastea</taxon>
        <taxon>Metakinetoplastina</taxon>
        <taxon>Trypanosomatida</taxon>
        <taxon>Trypanosomatidae</taxon>
        <taxon>Leishmaniinae</taxon>
        <taxon>Leishmania</taxon>
    </lineage>
</organism>
<evidence type="ECO:0000256" key="4">
    <source>
        <dbReference type="ARBA" id="ARBA00023098"/>
    </source>
</evidence>
<dbReference type="PANTHER" id="PTHR10272">
    <property type="entry name" value="PLATELET-ACTIVATING FACTOR ACETYLHYDROLASE"/>
    <property type="match status" value="1"/>
</dbReference>
<protein>
    <recommendedName>
        <fullName evidence="1 5">1-alkyl-2-acetylglycerophosphocholine esterase</fullName>
        <ecNumber evidence="1 5">3.1.1.47</ecNumber>
    </recommendedName>
</protein>
<dbReference type="PIRSF" id="PIRSF018169">
    <property type="entry name" value="PAF_acetylhydrolase"/>
    <property type="match status" value="1"/>
</dbReference>
<proteinExistence type="predicted"/>
<evidence type="ECO:0000256" key="2">
    <source>
        <dbReference type="ARBA" id="ARBA00022801"/>
    </source>
</evidence>